<dbReference type="EMBL" id="CP002455">
    <property type="protein sequence ID" value="ADX67617.1"/>
    <property type="molecule type" value="Genomic_DNA"/>
</dbReference>
<keyword evidence="2" id="KW-1185">Reference proteome</keyword>
<dbReference type="HOGENOM" id="CLU_3190607_0_0_10"/>
<proteinExistence type="predicted"/>
<accession>F0P1I9</accession>
<dbReference type="KEGG" id="wvi:Weevi_0906"/>
<evidence type="ECO:0000313" key="1">
    <source>
        <dbReference type="EMBL" id="ADX67617.1"/>
    </source>
</evidence>
<dbReference type="AlphaFoldDB" id="F0P1I9"/>
<dbReference type="STRING" id="865938.Weevi_0906"/>
<name>F0P1I9_WEEVC</name>
<reference evidence="1 2" key="1">
    <citation type="journal article" date="2011" name="Stand. Genomic Sci.">
        <title>Complete genome sequence of Weeksella virosa type strain (9751).</title>
        <authorList>
            <person name="Lang E."/>
            <person name="Teshima H."/>
            <person name="Lucas S."/>
            <person name="Lapidus A."/>
            <person name="Hammon N."/>
            <person name="Deshpande S."/>
            <person name="Nolan M."/>
            <person name="Cheng J.F."/>
            <person name="Pitluck S."/>
            <person name="Liolios K."/>
            <person name="Pagani I."/>
            <person name="Mikhailova N."/>
            <person name="Ivanova N."/>
            <person name="Mavromatis K."/>
            <person name="Pati A."/>
            <person name="Tapia R."/>
            <person name="Han C."/>
            <person name="Goodwin L."/>
            <person name="Chen A."/>
            <person name="Palaniappan K."/>
            <person name="Land M."/>
            <person name="Hauser L."/>
            <person name="Chang Y.J."/>
            <person name="Jeffries C.D."/>
            <person name="Brambilla E.M."/>
            <person name="Kopitz M."/>
            <person name="Rohde M."/>
            <person name="Goker M."/>
            <person name="Tindall B.J."/>
            <person name="Detter J.C."/>
            <person name="Woyke T."/>
            <person name="Bristow J."/>
            <person name="Eisen J.A."/>
            <person name="Markowitz V."/>
            <person name="Hugenholtz P."/>
            <person name="Klenk H.P."/>
            <person name="Kyrpides N.C."/>
        </authorList>
    </citation>
    <scope>NUCLEOTIDE SEQUENCE [LARGE SCALE GENOMIC DNA]</scope>
    <source>
        <strain evidence="2">ATCC 43766 / DSM 16922 / JCM 21250 / NBRC 16016 / NCTC 11634 / CL345/78</strain>
    </source>
</reference>
<protein>
    <submittedName>
        <fullName evidence="1">Uncharacterized protein</fullName>
    </submittedName>
</protein>
<gene>
    <name evidence="1" type="ordered locus">Weevi_0906</name>
</gene>
<reference evidence="2" key="2">
    <citation type="journal article" date="2011" name="Stand. Genomic Sci.">
        <title>Complete genome sequence of Weeksella virosa type strain (9751T).</title>
        <authorList>
            <person name="Lang E."/>
            <person name="Teshima H."/>
            <person name="Lucas S."/>
            <person name="Lapidus A."/>
            <person name="Hammon N."/>
            <person name="Deshpande S."/>
            <person name="Nolan M."/>
            <person name="Cheng J."/>
            <person name="Pitluck S."/>
            <person name="Liolios K."/>
            <person name="Pagani I."/>
            <person name="Mikhailova N."/>
            <person name="Ivanova N."/>
            <person name="Mavromatis K."/>
            <person name="Pati A."/>
            <person name="Tapia R."/>
            <person name="Han C."/>
            <person name="Goodwin L."/>
            <person name="Chen A."/>
            <person name="Palaniappan K."/>
            <person name="Land M."/>
            <person name="Hauser L."/>
            <person name="Chang Y."/>
            <person name="Jeffries C."/>
            <person name="Brambilla E."/>
            <person name="Kopitz M."/>
            <person name="Rohde M."/>
            <person name="Goker M."/>
            <person name="Tindall B."/>
            <person name="Detter J."/>
            <person name="Woyke T."/>
            <person name="Bristow J."/>
            <person name="Eisen J."/>
            <person name="Markowitz V."/>
            <person name="Hugenholtz P."/>
            <person name="Klenk H."/>
            <person name="Kyrpides N."/>
        </authorList>
    </citation>
    <scope>NUCLEOTIDE SEQUENCE [LARGE SCALE GENOMIC DNA]</scope>
    <source>
        <strain evidence="2">ATCC 43766 / DSM 16922 / JCM 21250 / NBRC 16016 / NCTC 11634 / CL345/78</strain>
    </source>
</reference>
<organism evidence="1 2">
    <name type="scientific">Weeksella virosa (strain ATCC 43766 / DSM 16922 / JCM 21250 / CCUG 30538 / CDC 9751 / IAM 14551 / NBRC 16016 / NCTC 11634 / CL345/78)</name>
    <dbReference type="NCBI Taxonomy" id="865938"/>
    <lineage>
        <taxon>Bacteria</taxon>
        <taxon>Pseudomonadati</taxon>
        <taxon>Bacteroidota</taxon>
        <taxon>Flavobacteriia</taxon>
        <taxon>Flavobacteriales</taxon>
        <taxon>Weeksellaceae</taxon>
        <taxon>Weeksella</taxon>
    </lineage>
</organism>
<evidence type="ECO:0000313" key="2">
    <source>
        <dbReference type="Proteomes" id="UP000008641"/>
    </source>
</evidence>
<dbReference type="Proteomes" id="UP000008641">
    <property type="component" value="Chromosome"/>
</dbReference>
<sequence>MMFIATSLLLNSCSNDEFELENLESNKKLSLKDFQIMKKVILKSSF</sequence>